<comment type="caution">
    <text evidence="1">The sequence shown here is derived from an EMBL/GenBank/DDBJ whole genome shotgun (WGS) entry which is preliminary data.</text>
</comment>
<evidence type="ECO:0000313" key="2">
    <source>
        <dbReference type="Proteomes" id="UP000753961"/>
    </source>
</evidence>
<dbReference type="InterPro" id="IPR021710">
    <property type="entry name" value="DUF3293"/>
</dbReference>
<name>A0A953HKK0_9BACT</name>
<dbReference type="AlphaFoldDB" id="A0A953HKK0"/>
<dbReference type="Proteomes" id="UP000753961">
    <property type="component" value="Unassembled WGS sequence"/>
</dbReference>
<proteinExistence type="predicted"/>
<dbReference type="EMBL" id="JAHVHU010000005">
    <property type="protein sequence ID" value="MBY5957382.1"/>
    <property type="molecule type" value="Genomic_DNA"/>
</dbReference>
<dbReference type="RefSeq" id="WP_222578906.1">
    <property type="nucleotide sequence ID" value="NZ_JAHVHU010000005.1"/>
</dbReference>
<evidence type="ECO:0000313" key="1">
    <source>
        <dbReference type="EMBL" id="MBY5957382.1"/>
    </source>
</evidence>
<keyword evidence="2" id="KW-1185">Reference proteome</keyword>
<gene>
    <name evidence="1" type="ORF">KUV50_04485</name>
</gene>
<organism evidence="1 2">
    <name type="scientific">Membranihabitans marinus</name>
    <dbReference type="NCBI Taxonomy" id="1227546"/>
    <lineage>
        <taxon>Bacteria</taxon>
        <taxon>Pseudomonadati</taxon>
        <taxon>Bacteroidota</taxon>
        <taxon>Saprospiria</taxon>
        <taxon>Saprospirales</taxon>
        <taxon>Saprospiraceae</taxon>
        <taxon>Membranihabitans</taxon>
    </lineage>
</organism>
<sequence>MKNLFDEQYENLNDAYRNAIYKCLDPRLILRIGVPHPGVDQWLQSWAVETLCILTAYNPVSKVHTDAYNKYHHKKLMKEVTQKGFLCVNGINCDPEGIFPDEATCWIPGMTRDEGKRTALEYHQNAFVFKRIRVEPMLIWVK</sequence>
<reference evidence="1" key="1">
    <citation type="submission" date="2021-06" db="EMBL/GenBank/DDBJ databases">
        <title>44 bacteria genomes isolated from Dapeng, Shenzhen.</title>
        <authorList>
            <person name="Zheng W."/>
            <person name="Yu S."/>
            <person name="Huang Y."/>
        </authorList>
    </citation>
    <scope>NUCLEOTIDE SEQUENCE</scope>
    <source>
        <strain evidence="1">DP5N28-2</strain>
    </source>
</reference>
<accession>A0A953HKK0</accession>
<protein>
    <submittedName>
        <fullName evidence="1">DUF3293 domain-containing protein</fullName>
    </submittedName>
</protein>
<dbReference type="Pfam" id="PF11697">
    <property type="entry name" value="DUF3293"/>
    <property type="match status" value="1"/>
</dbReference>